<dbReference type="EMBL" id="JAOVZO020000020">
    <property type="protein sequence ID" value="MDC8015509.1"/>
    <property type="molecule type" value="Genomic_DNA"/>
</dbReference>
<dbReference type="Pfam" id="PF00005">
    <property type="entry name" value="ABC_tran"/>
    <property type="match status" value="1"/>
</dbReference>
<evidence type="ECO:0000313" key="4">
    <source>
        <dbReference type="EMBL" id="MDC8015509.1"/>
    </source>
</evidence>
<keyword evidence="2 4" id="KW-0067">ATP-binding</keyword>
<gene>
    <name evidence="4" type="ORF">OD750_023535</name>
</gene>
<dbReference type="PROSITE" id="PS50893">
    <property type="entry name" value="ABC_TRANSPORTER_2"/>
    <property type="match status" value="1"/>
</dbReference>
<dbReference type="PANTHER" id="PTHR43514:SF4">
    <property type="entry name" value="ABC TRANSPORTER I FAMILY MEMBER 10"/>
    <property type="match status" value="1"/>
</dbReference>
<dbReference type="SUPFAM" id="SSF52540">
    <property type="entry name" value="P-loop containing nucleoside triphosphate hydrolases"/>
    <property type="match status" value="1"/>
</dbReference>
<proteinExistence type="predicted"/>
<evidence type="ECO:0000259" key="3">
    <source>
        <dbReference type="PROSITE" id="PS50893"/>
    </source>
</evidence>
<feature type="domain" description="ABC transporter" evidence="3">
    <location>
        <begin position="1"/>
        <end position="227"/>
    </location>
</feature>
<dbReference type="InterPro" id="IPR017871">
    <property type="entry name" value="ABC_transporter-like_CS"/>
</dbReference>
<dbReference type="RefSeq" id="WP_263540699.1">
    <property type="nucleotide sequence ID" value="NZ_JAOVZO020000020.1"/>
</dbReference>
<protein>
    <submittedName>
        <fullName evidence="4">ATP-binding cassette domain-containing protein</fullName>
    </submittedName>
</protein>
<keyword evidence="1" id="KW-0547">Nucleotide-binding</keyword>
<dbReference type="InterPro" id="IPR003593">
    <property type="entry name" value="AAA+_ATPase"/>
</dbReference>
<dbReference type="InterPro" id="IPR050334">
    <property type="entry name" value="Molybdenum_import_ModC"/>
</dbReference>
<comment type="caution">
    <text evidence="4">The sequence shown here is derived from an EMBL/GenBank/DDBJ whole genome shotgun (WGS) entry which is preliminary data.</text>
</comment>
<accession>A0A9X4BMN0</accession>
<dbReference type="Gene3D" id="3.40.50.300">
    <property type="entry name" value="P-loop containing nucleotide triphosphate hydrolases"/>
    <property type="match status" value="1"/>
</dbReference>
<evidence type="ECO:0000313" key="5">
    <source>
        <dbReference type="Proteomes" id="UP001139971"/>
    </source>
</evidence>
<dbReference type="GO" id="GO:0005524">
    <property type="term" value="F:ATP binding"/>
    <property type="evidence" value="ECO:0007669"/>
    <property type="project" value="UniProtKB-KW"/>
</dbReference>
<keyword evidence="5" id="KW-1185">Reference proteome</keyword>
<evidence type="ECO:0000256" key="2">
    <source>
        <dbReference type="ARBA" id="ARBA00022840"/>
    </source>
</evidence>
<dbReference type="InterPro" id="IPR027417">
    <property type="entry name" value="P-loop_NTPase"/>
</dbReference>
<name>A0A9X4BMN0_9GAMM</name>
<reference evidence="4" key="1">
    <citation type="submission" date="2023-02" db="EMBL/GenBank/DDBJ databases">
        <title>Tahibacter soli sp. nov. isolated from soil.</title>
        <authorList>
            <person name="Baek J.H."/>
            <person name="Lee J.K."/>
            <person name="Choi D.G."/>
            <person name="Jeon C.O."/>
        </authorList>
    </citation>
    <scope>NUCLEOTIDE SEQUENCE</scope>
    <source>
        <strain evidence="4">BL</strain>
    </source>
</reference>
<dbReference type="GO" id="GO:0016887">
    <property type="term" value="F:ATP hydrolysis activity"/>
    <property type="evidence" value="ECO:0007669"/>
    <property type="project" value="InterPro"/>
</dbReference>
<dbReference type="AlphaFoldDB" id="A0A9X4BMN0"/>
<dbReference type="InterPro" id="IPR003439">
    <property type="entry name" value="ABC_transporter-like_ATP-bd"/>
</dbReference>
<dbReference type="PANTHER" id="PTHR43514">
    <property type="entry name" value="ABC TRANSPORTER I FAMILY MEMBER 10"/>
    <property type="match status" value="1"/>
</dbReference>
<evidence type="ECO:0000256" key="1">
    <source>
        <dbReference type="ARBA" id="ARBA00022741"/>
    </source>
</evidence>
<dbReference type="Proteomes" id="UP001139971">
    <property type="component" value="Unassembled WGS sequence"/>
</dbReference>
<dbReference type="PROSITE" id="PS00211">
    <property type="entry name" value="ABC_TRANSPORTER_1"/>
    <property type="match status" value="1"/>
</dbReference>
<organism evidence="4 5">
    <name type="scientific">Tahibacter soli</name>
    <dbReference type="NCBI Taxonomy" id="2983605"/>
    <lineage>
        <taxon>Bacteria</taxon>
        <taxon>Pseudomonadati</taxon>
        <taxon>Pseudomonadota</taxon>
        <taxon>Gammaproteobacteria</taxon>
        <taxon>Lysobacterales</taxon>
        <taxon>Rhodanobacteraceae</taxon>
        <taxon>Tahibacter</taxon>
    </lineage>
</organism>
<sequence length="227" mass="24522">MLDLAIAWRTRDFDLDVTIASTARHLALFGPSGSGKTSCLLAIAGLRRPDRGRIALDGRVLFDTAAGIDVPAAERGLGVVFQDGRLFPHLRVRDNLAYGRRARTGSDAIDVDTAVQLLGLADLLGRWPASLSGGEARRVAIGRALLARPRALLLDEPLVGLHREARAQVLAYLTRLNAELAIPTLLVSHQPEEVIALAQEVVLLDDGAARDLVTREQFARRMPPAHA</sequence>
<dbReference type="SMART" id="SM00382">
    <property type="entry name" value="AAA"/>
    <property type="match status" value="1"/>
</dbReference>